<organism evidence="2 3">
    <name type="scientific">Glutinoglossum americanum</name>
    <dbReference type="NCBI Taxonomy" id="1670608"/>
    <lineage>
        <taxon>Eukaryota</taxon>
        <taxon>Fungi</taxon>
        <taxon>Dikarya</taxon>
        <taxon>Ascomycota</taxon>
        <taxon>Pezizomycotina</taxon>
        <taxon>Geoglossomycetes</taxon>
        <taxon>Geoglossales</taxon>
        <taxon>Geoglossaceae</taxon>
        <taxon>Glutinoglossum</taxon>
    </lineage>
</organism>
<feature type="compositionally biased region" description="Basic and acidic residues" evidence="1">
    <location>
        <begin position="103"/>
        <end position="114"/>
    </location>
</feature>
<feature type="compositionally biased region" description="Low complexity" evidence="1">
    <location>
        <begin position="47"/>
        <end position="59"/>
    </location>
</feature>
<dbReference type="Proteomes" id="UP000698800">
    <property type="component" value="Unassembled WGS sequence"/>
</dbReference>
<feature type="region of interest" description="Disordered" evidence="1">
    <location>
        <begin position="1"/>
        <end position="60"/>
    </location>
</feature>
<dbReference type="AlphaFoldDB" id="A0A9P8L740"/>
<evidence type="ECO:0000256" key="1">
    <source>
        <dbReference type="SAM" id="MobiDB-lite"/>
    </source>
</evidence>
<keyword evidence="3" id="KW-1185">Reference proteome</keyword>
<reference evidence="2" key="1">
    <citation type="submission" date="2021-03" db="EMBL/GenBank/DDBJ databases">
        <title>Comparative genomics and phylogenomic investigation of the class Geoglossomycetes provide insights into ecological specialization and systematics.</title>
        <authorList>
            <person name="Melie T."/>
            <person name="Pirro S."/>
            <person name="Miller A.N."/>
            <person name="Quandt A."/>
        </authorList>
    </citation>
    <scope>NUCLEOTIDE SEQUENCE</scope>
    <source>
        <strain evidence="2">GBOQ0MN5Z8</strain>
    </source>
</reference>
<dbReference type="EMBL" id="JAGHQL010000001">
    <property type="protein sequence ID" value="KAH0547831.1"/>
    <property type="molecule type" value="Genomic_DNA"/>
</dbReference>
<evidence type="ECO:0000313" key="3">
    <source>
        <dbReference type="Proteomes" id="UP000698800"/>
    </source>
</evidence>
<dbReference type="OrthoDB" id="427960at2759"/>
<protein>
    <submittedName>
        <fullName evidence="2">Uncharacterized protein</fullName>
    </submittedName>
</protein>
<sequence length="242" mass="26262">MAKAPKTMSSRLLSMKFMRRASASASPITPDEPSPKRQKLSPPASPASPSSNPQTSQAAKEVLDRLAAEAGETHWVLSFQEDRGETSNHKGLYVVGTSFAGLDDPKASELRCDEQDGQGWRSNSIVGRKSFGNFTRALKNTKEPPQDVPVPSVDKDSDSEDDDDSGNDHDEYYLPSPNNGKDMDNRAKARCRALKEEKLSGISSISGGGGQGETVKRKDAPCYSYGIPLDIVKFSKKNIQAK</sequence>
<accession>A0A9P8L740</accession>
<feature type="compositionally biased region" description="Basic and acidic residues" evidence="1">
    <location>
        <begin position="181"/>
        <end position="192"/>
    </location>
</feature>
<feature type="region of interest" description="Disordered" evidence="1">
    <location>
        <begin position="100"/>
        <end position="192"/>
    </location>
</feature>
<evidence type="ECO:0000313" key="2">
    <source>
        <dbReference type="EMBL" id="KAH0547831.1"/>
    </source>
</evidence>
<proteinExistence type="predicted"/>
<comment type="caution">
    <text evidence="2">The sequence shown here is derived from an EMBL/GenBank/DDBJ whole genome shotgun (WGS) entry which is preliminary data.</text>
</comment>
<dbReference type="Pfam" id="PF10175">
    <property type="entry name" value="MPP6"/>
    <property type="match status" value="1"/>
</dbReference>
<gene>
    <name evidence="2" type="ORF">FGG08_000088</name>
</gene>
<name>A0A9P8L740_9PEZI</name>